<protein>
    <recommendedName>
        <fullName evidence="5">Lipoprotein</fullName>
    </recommendedName>
</protein>
<feature type="chain" id="PRO_5007578578" description="Lipoprotein" evidence="2">
    <location>
        <begin position="20"/>
        <end position="244"/>
    </location>
</feature>
<gene>
    <name evidence="3" type="ORF">AS592_10485</name>
</gene>
<reference evidence="3 4" key="1">
    <citation type="submission" date="2015-11" db="EMBL/GenBank/DDBJ databases">
        <title>Draft genome of Sulfurovum riftiae 1812E, a member of the Epsilonproteobacteria isolated from the tube of the deep-sea hydrothermal vent tubewom Riftia pachyptila.</title>
        <authorList>
            <person name="Vetriani C."/>
            <person name="Giovannelli D."/>
        </authorList>
    </citation>
    <scope>NUCLEOTIDE SEQUENCE [LARGE SCALE GENOMIC DNA]</scope>
    <source>
        <strain evidence="3 4">1812E</strain>
    </source>
</reference>
<evidence type="ECO:0000313" key="3">
    <source>
        <dbReference type="EMBL" id="KYJ87525.1"/>
    </source>
</evidence>
<dbReference type="Proteomes" id="UP000075359">
    <property type="component" value="Unassembled WGS sequence"/>
</dbReference>
<organism evidence="3 4">
    <name type="scientific">Sulfurovum riftiae</name>
    <dbReference type="NCBI Taxonomy" id="1630136"/>
    <lineage>
        <taxon>Bacteria</taxon>
        <taxon>Pseudomonadati</taxon>
        <taxon>Campylobacterota</taxon>
        <taxon>Epsilonproteobacteria</taxon>
        <taxon>Campylobacterales</taxon>
        <taxon>Sulfurovaceae</taxon>
        <taxon>Sulfurovum</taxon>
    </lineage>
</organism>
<evidence type="ECO:0008006" key="5">
    <source>
        <dbReference type="Google" id="ProtNLM"/>
    </source>
</evidence>
<dbReference type="AlphaFoldDB" id="A0A151CJ20"/>
<comment type="caution">
    <text evidence="3">The sequence shown here is derived from an EMBL/GenBank/DDBJ whole genome shotgun (WGS) entry which is preliminary data.</text>
</comment>
<proteinExistence type="predicted"/>
<keyword evidence="2" id="KW-0732">Signal</keyword>
<keyword evidence="4" id="KW-1185">Reference proteome</keyword>
<feature type="signal peptide" evidence="2">
    <location>
        <begin position="1"/>
        <end position="19"/>
    </location>
</feature>
<evidence type="ECO:0000256" key="1">
    <source>
        <dbReference type="SAM" id="MobiDB-lite"/>
    </source>
</evidence>
<feature type="region of interest" description="Disordered" evidence="1">
    <location>
        <begin position="24"/>
        <end position="44"/>
    </location>
</feature>
<sequence length="244" mass="27313">MKRITTVLLTGAAALFMTACGGGSSDSGTIQPPPESTPPSGIIGSGTIEDPYIVGSGEYTFTGSKYFEVYTNRTECNVIAYNIRNLNPWGQTKMFDSSYSEIPQEKYGYTYKVSDIDTYIIEANSYEETEEAILGIYSPCIDQPNSSYTPDKVLINSLNSFSVNDSLRLYKFDLDSNSIVETKDISNTDRMYYYDVNLNYITHFEGYEDDKTLELSAGSYYLLVSQFGFGSEETPTFYFSVESK</sequence>
<accession>A0A151CJ20</accession>
<dbReference type="EMBL" id="LNKT01000001">
    <property type="protein sequence ID" value="KYJ87525.1"/>
    <property type="molecule type" value="Genomic_DNA"/>
</dbReference>
<name>A0A151CJ20_9BACT</name>
<dbReference type="PROSITE" id="PS51257">
    <property type="entry name" value="PROKAR_LIPOPROTEIN"/>
    <property type="match status" value="1"/>
</dbReference>
<evidence type="ECO:0000256" key="2">
    <source>
        <dbReference type="SAM" id="SignalP"/>
    </source>
</evidence>
<evidence type="ECO:0000313" key="4">
    <source>
        <dbReference type="Proteomes" id="UP000075359"/>
    </source>
</evidence>
<dbReference type="RefSeq" id="WP_067328434.1">
    <property type="nucleotide sequence ID" value="NZ_LNKT01000001.1"/>
</dbReference>